<dbReference type="EMBL" id="JANPWB010000005">
    <property type="protein sequence ID" value="KAJ1186348.1"/>
    <property type="molecule type" value="Genomic_DNA"/>
</dbReference>
<evidence type="ECO:0000313" key="1">
    <source>
        <dbReference type="EMBL" id="KAJ1186348.1"/>
    </source>
</evidence>
<proteinExistence type="predicted"/>
<dbReference type="Proteomes" id="UP001066276">
    <property type="component" value="Chromosome 3_1"/>
</dbReference>
<sequence>MPAFFGRRWGVNGKSKLLGHMMLFYRERRSLSYLRSGWVLQNTRETEGRTLRFAVEVMSRSARQVAVFRPCFPGVEYAT</sequence>
<evidence type="ECO:0000313" key="2">
    <source>
        <dbReference type="Proteomes" id="UP001066276"/>
    </source>
</evidence>
<dbReference type="AlphaFoldDB" id="A0AAV7UBN1"/>
<reference evidence="1" key="1">
    <citation type="journal article" date="2022" name="bioRxiv">
        <title>Sequencing and chromosome-scale assembly of the giantPleurodeles waltlgenome.</title>
        <authorList>
            <person name="Brown T."/>
            <person name="Elewa A."/>
            <person name="Iarovenko S."/>
            <person name="Subramanian E."/>
            <person name="Araus A.J."/>
            <person name="Petzold A."/>
            <person name="Susuki M."/>
            <person name="Suzuki K.-i.T."/>
            <person name="Hayashi T."/>
            <person name="Toyoda A."/>
            <person name="Oliveira C."/>
            <person name="Osipova E."/>
            <person name="Leigh N.D."/>
            <person name="Simon A."/>
            <person name="Yun M.H."/>
        </authorList>
    </citation>
    <scope>NUCLEOTIDE SEQUENCE</scope>
    <source>
        <strain evidence="1">20211129_DDA</strain>
        <tissue evidence="1">Liver</tissue>
    </source>
</reference>
<name>A0AAV7UBN1_PLEWA</name>
<keyword evidence="2" id="KW-1185">Reference proteome</keyword>
<organism evidence="1 2">
    <name type="scientific">Pleurodeles waltl</name>
    <name type="common">Iberian ribbed newt</name>
    <dbReference type="NCBI Taxonomy" id="8319"/>
    <lineage>
        <taxon>Eukaryota</taxon>
        <taxon>Metazoa</taxon>
        <taxon>Chordata</taxon>
        <taxon>Craniata</taxon>
        <taxon>Vertebrata</taxon>
        <taxon>Euteleostomi</taxon>
        <taxon>Amphibia</taxon>
        <taxon>Batrachia</taxon>
        <taxon>Caudata</taxon>
        <taxon>Salamandroidea</taxon>
        <taxon>Salamandridae</taxon>
        <taxon>Pleurodelinae</taxon>
        <taxon>Pleurodeles</taxon>
    </lineage>
</organism>
<gene>
    <name evidence="1" type="ORF">NDU88_003130</name>
</gene>
<comment type="caution">
    <text evidence="1">The sequence shown here is derived from an EMBL/GenBank/DDBJ whole genome shotgun (WGS) entry which is preliminary data.</text>
</comment>
<accession>A0AAV7UBN1</accession>
<protein>
    <submittedName>
        <fullName evidence="1">Uncharacterized protein</fullName>
    </submittedName>
</protein>